<proteinExistence type="predicted"/>
<evidence type="ECO:0000256" key="2">
    <source>
        <dbReference type="SAM" id="SignalP"/>
    </source>
</evidence>
<feature type="signal peptide" evidence="2">
    <location>
        <begin position="1"/>
        <end position="19"/>
    </location>
</feature>
<feature type="compositionally biased region" description="Basic residues" evidence="1">
    <location>
        <begin position="129"/>
        <end position="144"/>
    </location>
</feature>
<evidence type="ECO:0000313" key="3">
    <source>
        <dbReference type="EMBL" id="RKP17884.1"/>
    </source>
</evidence>
<feature type="region of interest" description="Disordered" evidence="1">
    <location>
        <begin position="365"/>
        <end position="397"/>
    </location>
</feature>
<protein>
    <submittedName>
        <fullName evidence="3">Uncharacterized protein</fullName>
    </submittedName>
</protein>
<keyword evidence="2" id="KW-0732">Signal</keyword>
<sequence>MLKEICLLLFTLSAILCSGTNLANNPVSLHNILNPCDSLTKISFEDEQDVESLYGEDDFDDYKGDTISSKSSSMLENTVPQIFESVDNDICIDQASISPTETDLESNGSIIEDDGYKIRRKRKRKIVLNNRTKRSKNAGQRRSKVGAQIDGNSQGNGMHEIPEETMPIAPVQDGESNQEDLKVNSKYKGRIRLSPDERKKIKHLVRKGKTTNDIVDLIKHDSSWGRSVSSRTVNRIFNEIKKRSKATIEQIDRSRQGNGMHEVTSIAPVQDSESNQEDLKVNSKGRIRLSPDERKIIEDLVRQGKTISDIVDLLVQYQYDGSWGRNVCRSTVNRIYNEIENQKYFSSQSVGNEVDEVDEFDELGEFDERDESVNNDESVEPIPPAPADTDNKPGLSTAYKGNLVRISRLSKDERKKIEDMVREVKQLDEAVNNDGSVESIPPVPADTNNKPGLSTAYKRKSVKARLSKDERKKIEDMVREGKTVTEIVNILR</sequence>
<dbReference type="AlphaFoldDB" id="A0A4P9YF60"/>
<organism evidence="3 4">
    <name type="scientific">Rozella allomycis (strain CSF55)</name>
    <dbReference type="NCBI Taxonomy" id="988480"/>
    <lineage>
        <taxon>Eukaryota</taxon>
        <taxon>Fungi</taxon>
        <taxon>Fungi incertae sedis</taxon>
        <taxon>Cryptomycota</taxon>
        <taxon>Cryptomycota incertae sedis</taxon>
        <taxon>Rozella</taxon>
    </lineage>
</organism>
<reference evidence="4" key="1">
    <citation type="journal article" date="2018" name="Nat. Microbiol.">
        <title>Leveraging single-cell genomics to expand the fungal tree of life.</title>
        <authorList>
            <person name="Ahrendt S.R."/>
            <person name="Quandt C.A."/>
            <person name="Ciobanu D."/>
            <person name="Clum A."/>
            <person name="Salamov A."/>
            <person name="Andreopoulos B."/>
            <person name="Cheng J.F."/>
            <person name="Woyke T."/>
            <person name="Pelin A."/>
            <person name="Henrissat B."/>
            <person name="Reynolds N.K."/>
            <person name="Benny G.L."/>
            <person name="Smith M.E."/>
            <person name="James T.Y."/>
            <person name="Grigoriev I.V."/>
        </authorList>
    </citation>
    <scope>NUCLEOTIDE SEQUENCE [LARGE SCALE GENOMIC DNA]</scope>
    <source>
        <strain evidence="4">CSF55</strain>
    </source>
</reference>
<accession>A0A4P9YF60</accession>
<gene>
    <name evidence="3" type="ORF">ROZALSC1DRAFT_23770</name>
</gene>
<feature type="region of interest" description="Disordered" evidence="1">
    <location>
        <begin position="129"/>
        <end position="161"/>
    </location>
</feature>
<dbReference type="EMBL" id="ML005640">
    <property type="protein sequence ID" value="RKP17884.1"/>
    <property type="molecule type" value="Genomic_DNA"/>
</dbReference>
<dbReference type="Proteomes" id="UP000281549">
    <property type="component" value="Unassembled WGS sequence"/>
</dbReference>
<evidence type="ECO:0000313" key="4">
    <source>
        <dbReference type="Proteomes" id="UP000281549"/>
    </source>
</evidence>
<evidence type="ECO:0000256" key="1">
    <source>
        <dbReference type="SAM" id="MobiDB-lite"/>
    </source>
</evidence>
<feature type="region of interest" description="Disordered" evidence="1">
    <location>
        <begin position="434"/>
        <end position="461"/>
    </location>
</feature>
<feature type="chain" id="PRO_5020696714" evidence="2">
    <location>
        <begin position="20"/>
        <end position="492"/>
    </location>
</feature>
<name>A0A4P9YF60_ROZAC</name>
<feature type="compositionally biased region" description="Acidic residues" evidence="1">
    <location>
        <begin position="365"/>
        <end position="379"/>
    </location>
</feature>